<comment type="caution">
    <text evidence="2">The sequence shown here is derived from an EMBL/GenBank/DDBJ whole genome shotgun (WGS) entry which is preliminary data.</text>
</comment>
<dbReference type="InterPro" id="IPR038062">
    <property type="entry name" value="ScdA-like_N_sf"/>
</dbReference>
<dbReference type="Pfam" id="PF08984">
    <property type="entry name" value="DUF1858"/>
    <property type="match status" value="1"/>
</dbReference>
<dbReference type="SUPFAM" id="SSF140683">
    <property type="entry name" value="SP0561-like"/>
    <property type="match status" value="1"/>
</dbReference>
<dbReference type="AlphaFoldDB" id="A0A644VWD7"/>
<feature type="domain" description="DUF1858" evidence="1">
    <location>
        <begin position="5"/>
        <end position="63"/>
    </location>
</feature>
<dbReference type="InterPro" id="IPR015077">
    <property type="entry name" value="DUF1858"/>
</dbReference>
<evidence type="ECO:0000313" key="2">
    <source>
        <dbReference type="EMBL" id="MPL95678.1"/>
    </source>
</evidence>
<gene>
    <name evidence="2" type="ORF">SDC9_41850</name>
</gene>
<protein>
    <recommendedName>
        <fullName evidence="1">DUF1858 domain-containing protein</fullName>
    </recommendedName>
</protein>
<dbReference type="Gene3D" id="1.10.3910.10">
    <property type="entry name" value="SP0561-like"/>
    <property type="match status" value="1"/>
</dbReference>
<dbReference type="EMBL" id="VSSQ01000477">
    <property type="protein sequence ID" value="MPL95678.1"/>
    <property type="molecule type" value="Genomic_DNA"/>
</dbReference>
<name>A0A644VWD7_9ZZZZ</name>
<proteinExistence type="predicted"/>
<sequence length="174" mass="19746">MMKDITLETKISEILNERPELEHTLFELSPAFAKLQSPILRRTVARVTSVKQAASIAGIDASHMLTMLRKAAGLEPLVKKEETPEASSLLEEPCPEWFHEESVKIKFDASGVLEEGNVPMGRIIEESKNLLPGEIYLFTTPFVPAPIIEILHNKNFMVWSRRKDDIIENFVVKY</sequence>
<reference evidence="2" key="1">
    <citation type="submission" date="2019-08" db="EMBL/GenBank/DDBJ databases">
        <authorList>
            <person name="Kucharzyk K."/>
            <person name="Murdoch R.W."/>
            <person name="Higgins S."/>
            <person name="Loffler F."/>
        </authorList>
    </citation>
    <scope>NUCLEOTIDE SEQUENCE</scope>
</reference>
<evidence type="ECO:0000259" key="1">
    <source>
        <dbReference type="Pfam" id="PF08984"/>
    </source>
</evidence>
<accession>A0A644VWD7</accession>
<organism evidence="2">
    <name type="scientific">bioreactor metagenome</name>
    <dbReference type="NCBI Taxonomy" id="1076179"/>
    <lineage>
        <taxon>unclassified sequences</taxon>
        <taxon>metagenomes</taxon>
        <taxon>ecological metagenomes</taxon>
    </lineage>
</organism>